<evidence type="ECO:0000259" key="8">
    <source>
        <dbReference type="PROSITE" id="PS50113"/>
    </source>
</evidence>
<dbReference type="SUPFAM" id="SSF55785">
    <property type="entry name" value="PYP-like sensor domain (PAS domain)"/>
    <property type="match status" value="3"/>
</dbReference>
<dbReference type="InterPro" id="IPR052162">
    <property type="entry name" value="Sensor_kinase/Photoreceptor"/>
</dbReference>
<dbReference type="InterPro" id="IPR004358">
    <property type="entry name" value="Sig_transdc_His_kin-like_C"/>
</dbReference>
<comment type="caution">
    <text evidence="9">The sequence shown here is derived from an EMBL/GenBank/DDBJ whole genome shotgun (WGS) entry which is preliminary data.</text>
</comment>
<dbReference type="SMART" id="SM00387">
    <property type="entry name" value="HATPase_c"/>
    <property type="match status" value="1"/>
</dbReference>
<feature type="domain" description="PAS" evidence="7">
    <location>
        <begin position="172"/>
        <end position="242"/>
    </location>
</feature>
<dbReference type="SUPFAM" id="SSF47384">
    <property type="entry name" value="Homodimeric domain of signal transducing histidine kinase"/>
    <property type="match status" value="1"/>
</dbReference>
<evidence type="ECO:0000256" key="5">
    <source>
        <dbReference type="ARBA" id="ARBA00022777"/>
    </source>
</evidence>
<dbReference type="InterPro" id="IPR036097">
    <property type="entry name" value="HisK_dim/P_sf"/>
</dbReference>
<dbReference type="InterPro" id="IPR035965">
    <property type="entry name" value="PAS-like_dom_sf"/>
</dbReference>
<dbReference type="SMART" id="SM00388">
    <property type="entry name" value="HisKA"/>
    <property type="match status" value="1"/>
</dbReference>
<dbReference type="Gene3D" id="3.30.450.20">
    <property type="entry name" value="PAS domain"/>
    <property type="match status" value="3"/>
</dbReference>
<dbReference type="NCBIfam" id="TIGR00229">
    <property type="entry name" value="sensory_box"/>
    <property type="match status" value="2"/>
</dbReference>
<dbReference type="EMBL" id="VBSN01000059">
    <property type="protein sequence ID" value="KAA6436847.1"/>
    <property type="molecule type" value="Genomic_DNA"/>
</dbReference>
<evidence type="ECO:0000256" key="4">
    <source>
        <dbReference type="ARBA" id="ARBA00022679"/>
    </source>
</evidence>
<dbReference type="RefSeq" id="WP_139013611.1">
    <property type="nucleotide sequence ID" value="NZ_VBSN01000059.1"/>
</dbReference>
<feature type="domain" description="PAC" evidence="8">
    <location>
        <begin position="372"/>
        <end position="430"/>
    </location>
</feature>
<evidence type="ECO:0000259" key="7">
    <source>
        <dbReference type="PROSITE" id="PS50112"/>
    </source>
</evidence>
<dbReference type="PRINTS" id="PR00344">
    <property type="entry name" value="BCTRLSENSOR"/>
</dbReference>
<gene>
    <name evidence="9" type="ORF">FEM33_19165</name>
</gene>
<keyword evidence="3" id="KW-0597">Phosphoprotein</keyword>
<comment type="catalytic activity">
    <reaction evidence="1">
        <text>ATP + protein L-histidine = ADP + protein N-phospho-L-histidine.</text>
        <dbReference type="EC" id="2.7.13.3"/>
    </reaction>
</comment>
<name>A0A5M8QKY3_9BACT</name>
<dbReference type="PROSITE" id="PS50112">
    <property type="entry name" value="PAS"/>
    <property type="match status" value="1"/>
</dbReference>
<accession>A0A5M8QKY3</accession>
<dbReference type="PANTHER" id="PTHR43304:SF1">
    <property type="entry name" value="PAC DOMAIN-CONTAINING PROTEIN"/>
    <property type="match status" value="1"/>
</dbReference>
<protein>
    <recommendedName>
        <fullName evidence="2">histidine kinase</fullName>
        <ecNumber evidence="2">2.7.13.3</ecNumber>
    </recommendedName>
</protein>
<dbReference type="InterPro" id="IPR003661">
    <property type="entry name" value="HisK_dim/P_dom"/>
</dbReference>
<dbReference type="Pfam" id="PF00512">
    <property type="entry name" value="HisKA"/>
    <property type="match status" value="1"/>
</dbReference>
<proteinExistence type="predicted"/>
<keyword evidence="4" id="KW-0808">Transferase</keyword>
<dbReference type="InterPro" id="IPR036890">
    <property type="entry name" value="HATPase_C_sf"/>
</dbReference>
<dbReference type="InterPro" id="IPR005467">
    <property type="entry name" value="His_kinase_dom"/>
</dbReference>
<dbReference type="AlphaFoldDB" id="A0A5M8QKY3"/>
<dbReference type="PROSITE" id="PS50109">
    <property type="entry name" value="HIS_KIN"/>
    <property type="match status" value="1"/>
</dbReference>
<dbReference type="InterPro" id="IPR000700">
    <property type="entry name" value="PAS-assoc_C"/>
</dbReference>
<dbReference type="Gene3D" id="3.30.565.10">
    <property type="entry name" value="Histidine kinase-like ATPase, C-terminal domain"/>
    <property type="match status" value="1"/>
</dbReference>
<reference evidence="9 10" key="1">
    <citation type="submission" date="2019-05" db="EMBL/GenBank/DDBJ databases">
        <authorList>
            <person name="Qu J.-H."/>
        </authorList>
    </citation>
    <scope>NUCLEOTIDE SEQUENCE [LARGE SCALE GENOMIC DNA]</scope>
    <source>
        <strain evidence="9 10">NS28</strain>
    </source>
</reference>
<dbReference type="PROSITE" id="PS50113">
    <property type="entry name" value="PAC"/>
    <property type="match status" value="1"/>
</dbReference>
<dbReference type="OrthoDB" id="9766459at2"/>
<dbReference type="SMART" id="SM00091">
    <property type="entry name" value="PAS"/>
    <property type="match status" value="3"/>
</dbReference>
<dbReference type="CDD" id="cd00130">
    <property type="entry name" value="PAS"/>
    <property type="match status" value="1"/>
</dbReference>
<dbReference type="InterPro" id="IPR003594">
    <property type="entry name" value="HATPase_dom"/>
</dbReference>
<evidence type="ECO:0000256" key="2">
    <source>
        <dbReference type="ARBA" id="ARBA00012438"/>
    </source>
</evidence>
<feature type="domain" description="Histidine kinase" evidence="6">
    <location>
        <begin position="459"/>
        <end position="686"/>
    </location>
</feature>
<dbReference type="InterPro" id="IPR000014">
    <property type="entry name" value="PAS"/>
</dbReference>
<dbReference type="InterPro" id="IPR013656">
    <property type="entry name" value="PAS_4"/>
</dbReference>
<keyword evidence="10" id="KW-1185">Reference proteome</keyword>
<dbReference type="Pfam" id="PF02518">
    <property type="entry name" value="HATPase_c"/>
    <property type="match status" value="1"/>
</dbReference>
<dbReference type="SUPFAM" id="SSF55874">
    <property type="entry name" value="ATPase domain of HSP90 chaperone/DNA topoisomerase II/histidine kinase"/>
    <property type="match status" value="1"/>
</dbReference>
<dbReference type="Gene3D" id="1.10.287.130">
    <property type="match status" value="1"/>
</dbReference>
<evidence type="ECO:0000313" key="9">
    <source>
        <dbReference type="EMBL" id="KAA6436847.1"/>
    </source>
</evidence>
<sequence length="691" mass="78144">MQKQVLNNVFHFIRGGGEMGALIRGFDWSQSSLGTPEQWPLSLRTALGIVLNSGFPMFLYWGEDGICFYNDASSLVLSNAGKHPAIGKTYKEISPEIWDIVGMDIRRVLETGEPMQFEDRLFPLFRNGKRENQFWTFSYSPVFDVAGKVDGVLISSVETTEKIQAVHKLRESENRFQNLVQEATVGIVVLTDENMTVEIVNEAFGKLINKSADELIGKPLFDVIPESEPYFRQVAEKARTKGESFSIFDQPYSVSYHGNRKDGFLNIVCQPHQEPNGKEGVMALCQDVTEQVIAQKKMEESEQRARSIVESAPFPIGVYIGREMRINLANQAIIDVWGKGNDVIGKLYSEILPELDNQEIFGQLDHVFTQGKAFHARNQRVDIVVDGRLQSFYFNYSFTPLFDSEGQVYGVMNTAAEVTDQVLARHKIEEIVAERTKELAEANSNLQRSNAELAQFAYIASHDLQEPVRKVSTFAQMLETNLQKTDERSLHYVSKIKDSAGRMLVLIRDVLAYSQLSKKAEMIKAIQLGKVIEEVKSDLDLLIEQKMAEIIYNDLPVIEGVPLQILQLFANLITNALKFSRKDVSPVISISCTVLEKQRYAQYQLPFTEGTYYNLEVKDNGIGFRQEHAEQIFNIFQRLHGKKEYEGTGIGLAMCKKIVQNHHGHIYATSNPDGGAVFHVILPEKQMQISE</sequence>
<evidence type="ECO:0000259" key="6">
    <source>
        <dbReference type="PROSITE" id="PS50109"/>
    </source>
</evidence>
<evidence type="ECO:0000313" key="10">
    <source>
        <dbReference type="Proteomes" id="UP000323994"/>
    </source>
</evidence>
<dbReference type="Pfam" id="PF08448">
    <property type="entry name" value="PAS_4"/>
    <property type="match status" value="3"/>
</dbReference>
<evidence type="ECO:0000256" key="3">
    <source>
        <dbReference type="ARBA" id="ARBA00022553"/>
    </source>
</evidence>
<evidence type="ECO:0000256" key="1">
    <source>
        <dbReference type="ARBA" id="ARBA00000085"/>
    </source>
</evidence>
<organism evidence="9 10">
    <name type="scientific">Dyadobacter flavalbus</name>
    <dbReference type="NCBI Taxonomy" id="2579942"/>
    <lineage>
        <taxon>Bacteria</taxon>
        <taxon>Pseudomonadati</taxon>
        <taxon>Bacteroidota</taxon>
        <taxon>Cytophagia</taxon>
        <taxon>Cytophagales</taxon>
        <taxon>Spirosomataceae</taxon>
        <taxon>Dyadobacter</taxon>
    </lineage>
</organism>
<dbReference type="GO" id="GO:0000155">
    <property type="term" value="F:phosphorelay sensor kinase activity"/>
    <property type="evidence" value="ECO:0007669"/>
    <property type="project" value="InterPro"/>
</dbReference>
<dbReference type="PANTHER" id="PTHR43304">
    <property type="entry name" value="PHYTOCHROME-LIKE PROTEIN CPH1"/>
    <property type="match status" value="1"/>
</dbReference>
<dbReference type="Proteomes" id="UP000323994">
    <property type="component" value="Unassembled WGS sequence"/>
</dbReference>
<keyword evidence="5" id="KW-0418">Kinase</keyword>
<dbReference type="CDD" id="cd00082">
    <property type="entry name" value="HisKA"/>
    <property type="match status" value="1"/>
</dbReference>
<dbReference type="EC" id="2.7.13.3" evidence="2"/>